<evidence type="ECO:0000313" key="2">
    <source>
        <dbReference type="EMBL" id="OWZ21109.1"/>
    </source>
</evidence>
<accession>A0A225WVL6</accession>
<dbReference type="OrthoDB" id="123348at2759"/>
<dbReference type="EMBL" id="NBNE01000257">
    <property type="protein sequence ID" value="OWZ21109.1"/>
    <property type="molecule type" value="Genomic_DNA"/>
</dbReference>
<reference evidence="3" key="1">
    <citation type="submission" date="2017-03" db="EMBL/GenBank/DDBJ databases">
        <title>Phytopthora megakarya and P. palmivora, two closely related causual agents of cacao black pod achieved similar genome size and gene model numbers by different mechanisms.</title>
        <authorList>
            <person name="Ali S."/>
            <person name="Shao J."/>
            <person name="Larry D.J."/>
            <person name="Kronmiller B."/>
            <person name="Shen D."/>
            <person name="Strem M.D."/>
            <person name="Melnick R.L."/>
            <person name="Guiltinan M.J."/>
            <person name="Tyler B.M."/>
            <person name="Meinhardt L.W."/>
            <person name="Bailey B.A."/>
        </authorList>
    </citation>
    <scope>NUCLEOTIDE SEQUENCE [LARGE SCALE GENOMIC DNA]</scope>
    <source>
        <strain evidence="3">zdho120</strain>
    </source>
</reference>
<evidence type="ECO:0000259" key="1">
    <source>
        <dbReference type="Pfam" id="PF21056"/>
    </source>
</evidence>
<evidence type="ECO:0000313" key="3">
    <source>
        <dbReference type="Proteomes" id="UP000198211"/>
    </source>
</evidence>
<dbReference type="Proteomes" id="UP000198211">
    <property type="component" value="Unassembled WGS sequence"/>
</dbReference>
<organism evidence="2 3">
    <name type="scientific">Phytophthora megakarya</name>
    <dbReference type="NCBI Taxonomy" id="4795"/>
    <lineage>
        <taxon>Eukaryota</taxon>
        <taxon>Sar</taxon>
        <taxon>Stramenopiles</taxon>
        <taxon>Oomycota</taxon>
        <taxon>Peronosporomycetes</taxon>
        <taxon>Peronosporales</taxon>
        <taxon>Peronosporaceae</taxon>
        <taxon>Phytophthora</taxon>
    </lineage>
</organism>
<dbReference type="PANTHER" id="PTHR31569">
    <property type="entry name" value="SWIM-TYPE DOMAIN-CONTAINING PROTEIN"/>
    <property type="match status" value="1"/>
</dbReference>
<dbReference type="Pfam" id="PF21056">
    <property type="entry name" value="ZSWIM1-3_RNaseH-like"/>
    <property type="match status" value="1"/>
</dbReference>
<feature type="domain" description="ZSWIM1/3 RNaseH-like" evidence="1">
    <location>
        <begin position="27"/>
        <end position="119"/>
    </location>
</feature>
<dbReference type="InterPro" id="IPR048324">
    <property type="entry name" value="ZSWIM1-3_RNaseH-like"/>
</dbReference>
<dbReference type="AlphaFoldDB" id="A0A225WVL6"/>
<comment type="caution">
    <text evidence="2">The sequence shown here is derived from an EMBL/GenBank/DDBJ whole genome shotgun (WGS) entry which is preliminary data.</text>
</comment>
<name>A0A225WVL6_9STRA</name>
<dbReference type="PANTHER" id="PTHR31569:SF4">
    <property type="entry name" value="SWIM-TYPE DOMAIN-CONTAINING PROTEIN"/>
    <property type="match status" value="1"/>
</dbReference>
<dbReference type="InterPro" id="IPR052579">
    <property type="entry name" value="Zinc_finger_SWIM"/>
</dbReference>
<sequence>MIMKYLQETSGKRVTLGDVHNLVQRLKSKIFRAFPEVVMLDSTHGTNASKYKLFGFMIDDVFGHISKTSVGDYHGCMKDVIDAFKENNPSWDRIRATMIEKDFGESSLLKKGFHLARVLICHFHLKKYLRTEMSKAIYGGRDAVDVDRFKDAVDIMVKSQDAMGYDKGVRYMYYLLDPYDDQDQLPKAKYPLLVYFIKNWESCKEIWAVYERGHVVHLGNHTNNRCSNQLGGPKTNPSPEMRLNECVKMLIFLQSTAELEYASHFHVIGSRHCQGADDILLRLAALVSSRAFNLVRQEQELFKGGSLAYGGRWLQDDMVQLRSSSIHQENVVNTNVSLQYFANRLSSVE</sequence>
<proteinExistence type="predicted"/>
<keyword evidence="3" id="KW-1185">Reference proteome</keyword>
<protein>
    <recommendedName>
        <fullName evidence="1">ZSWIM1/3 RNaseH-like domain-containing protein</fullName>
    </recommendedName>
</protein>
<gene>
    <name evidence="2" type="ORF">PHMEG_0004379</name>
</gene>